<feature type="transmembrane region" description="Helical" evidence="1">
    <location>
        <begin position="15"/>
        <end position="35"/>
    </location>
</feature>
<proteinExistence type="predicted"/>
<evidence type="ECO:0008006" key="4">
    <source>
        <dbReference type="Google" id="ProtNLM"/>
    </source>
</evidence>
<evidence type="ECO:0000313" key="2">
    <source>
        <dbReference type="EMBL" id="RWR00723.1"/>
    </source>
</evidence>
<reference evidence="2 3" key="1">
    <citation type="submission" date="2014-04" db="EMBL/GenBank/DDBJ databases">
        <title>Draft genome sequence of Pantoea beijingensis strain LMG 27579, an emerging pathogen to Pleurotus eryngii with potential industrial application.</title>
        <authorList>
            <person name="Xu F."/>
            <person name="Liu Y."/>
            <person name="Wang S."/>
            <person name="Yin Y."/>
            <person name="Ma Y."/>
            <person name="Zhao S."/>
            <person name="Rong C."/>
        </authorList>
    </citation>
    <scope>NUCLEOTIDE SEQUENCE [LARGE SCALE GENOMIC DNA]</scope>
    <source>
        <strain evidence="2 3">LMG 27579</strain>
    </source>
</reference>
<dbReference type="Proteomes" id="UP000288794">
    <property type="component" value="Unassembled WGS sequence"/>
</dbReference>
<dbReference type="Pfam" id="PF14110">
    <property type="entry name" value="DUF4282"/>
    <property type="match status" value="1"/>
</dbReference>
<name>A0A443I9K1_9GAMM</name>
<dbReference type="AlphaFoldDB" id="A0A443I9K1"/>
<dbReference type="RefSeq" id="WP_128179366.1">
    <property type="nucleotide sequence ID" value="NZ_CP071409.1"/>
</dbReference>
<keyword evidence="1" id="KW-0472">Membrane</keyword>
<comment type="caution">
    <text evidence="2">The sequence shown here is derived from an EMBL/GenBank/DDBJ whole genome shotgun (WGS) entry which is preliminary data.</text>
</comment>
<organism evidence="2 3">
    <name type="scientific">[Pantoea] beijingensis</name>
    <dbReference type="NCBI Taxonomy" id="1324864"/>
    <lineage>
        <taxon>Bacteria</taxon>
        <taxon>Pseudomonadati</taxon>
        <taxon>Pseudomonadota</taxon>
        <taxon>Gammaproteobacteria</taxon>
        <taxon>Enterobacterales</taxon>
        <taxon>Erwiniaceae</taxon>
        <taxon>Erwinia</taxon>
    </lineage>
</organism>
<evidence type="ECO:0000313" key="3">
    <source>
        <dbReference type="Proteomes" id="UP000288794"/>
    </source>
</evidence>
<keyword evidence="1" id="KW-0812">Transmembrane</keyword>
<sequence>MKNIFFFDNLITPKILVLFYWLSLIMVIATSLFSMAVNFSLFNILGLIVGCVAVRVGFELIMIAFKNNEYLRRIAESQDAK</sequence>
<keyword evidence="1" id="KW-1133">Transmembrane helix</keyword>
<dbReference type="EMBL" id="JMEE01000046">
    <property type="protein sequence ID" value="RWR00723.1"/>
    <property type="molecule type" value="Genomic_DNA"/>
</dbReference>
<gene>
    <name evidence="2" type="ORF">ED28_17845</name>
</gene>
<protein>
    <recommendedName>
        <fullName evidence="4">DUF4282 domain-containing protein</fullName>
    </recommendedName>
</protein>
<feature type="transmembrane region" description="Helical" evidence="1">
    <location>
        <begin position="41"/>
        <end position="65"/>
    </location>
</feature>
<dbReference type="InterPro" id="IPR025557">
    <property type="entry name" value="DUF4282"/>
</dbReference>
<keyword evidence="3" id="KW-1185">Reference proteome</keyword>
<evidence type="ECO:0000256" key="1">
    <source>
        <dbReference type="SAM" id="Phobius"/>
    </source>
</evidence>
<accession>A0A443I9K1</accession>